<accession>A0A4R2JJD1</accession>
<name>A0A4R2JJD1_9PSEU</name>
<evidence type="ECO:0000313" key="1">
    <source>
        <dbReference type="EMBL" id="TCO57116.1"/>
    </source>
</evidence>
<evidence type="ECO:0000313" key="2">
    <source>
        <dbReference type="Proteomes" id="UP000295680"/>
    </source>
</evidence>
<sequence>MPMTTTVTLAYEGPPSCKDCQREGIPVCAHIGFNAEAWVDLPGSTVMVPGLDPAYAHTVRDVTISSDRNTVTLTVDTARPLQMDLARHLSLISTTPKAWIRAVHGDTDETLTEGGFDAFLQQGQQVWVAGAPYVVSAVDHPSRHPEHGTVDGGRDWQVATLRPMPEPTPTRVEP</sequence>
<proteinExistence type="predicted"/>
<protein>
    <submittedName>
        <fullName evidence="1">Uncharacterized protein</fullName>
    </submittedName>
</protein>
<comment type="caution">
    <text evidence="1">The sequence shown here is derived from an EMBL/GenBank/DDBJ whole genome shotgun (WGS) entry which is preliminary data.</text>
</comment>
<gene>
    <name evidence="1" type="ORF">EV192_106593</name>
</gene>
<reference evidence="1 2" key="1">
    <citation type="submission" date="2019-03" db="EMBL/GenBank/DDBJ databases">
        <title>Genomic Encyclopedia of Type Strains, Phase IV (KMG-IV): sequencing the most valuable type-strain genomes for metagenomic binning, comparative biology and taxonomic classification.</title>
        <authorList>
            <person name="Goeker M."/>
        </authorList>
    </citation>
    <scope>NUCLEOTIDE SEQUENCE [LARGE SCALE GENOMIC DNA]</scope>
    <source>
        <strain evidence="1 2">DSM 45934</strain>
    </source>
</reference>
<dbReference type="EMBL" id="SLWS01000006">
    <property type="protein sequence ID" value="TCO57116.1"/>
    <property type="molecule type" value="Genomic_DNA"/>
</dbReference>
<dbReference type="Proteomes" id="UP000295680">
    <property type="component" value="Unassembled WGS sequence"/>
</dbReference>
<keyword evidence="2" id="KW-1185">Reference proteome</keyword>
<organism evidence="1 2">
    <name type="scientific">Actinocrispum wychmicini</name>
    <dbReference type="NCBI Taxonomy" id="1213861"/>
    <lineage>
        <taxon>Bacteria</taxon>
        <taxon>Bacillati</taxon>
        <taxon>Actinomycetota</taxon>
        <taxon>Actinomycetes</taxon>
        <taxon>Pseudonocardiales</taxon>
        <taxon>Pseudonocardiaceae</taxon>
        <taxon>Actinocrispum</taxon>
    </lineage>
</organism>
<dbReference type="AlphaFoldDB" id="A0A4R2JJD1"/>